<gene>
    <name evidence="2" type="ORF">NCTC9601_03436</name>
</gene>
<feature type="region of interest" description="Disordered" evidence="1">
    <location>
        <begin position="1"/>
        <end position="26"/>
    </location>
</feature>
<organism evidence="2 3">
    <name type="scientific">Klebsiella pneumoniae</name>
    <dbReference type="NCBI Taxonomy" id="573"/>
    <lineage>
        <taxon>Bacteria</taxon>
        <taxon>Pseudomonadati</taxon>
        <taxon>Pseudomonadota</taxon>
        <taxon>Gammaproteobacteria</taxon>
        <taxon>Enterobacterales</taxon>
        <taxon>Enterobacteriaceae</taxon>
        <taxon>Klebsiella/Raoultella group</taxon>
        <taxon>Klebsiella</taxon>
        <taxon>Klebsiella pneumoniae complex</taxon>
    </lineage>
</organism>
<feature type="compositionally biased region" description="Polar residues" evidence="1">
    <location>
        <begin position="1"/>
        <end position="25"/>
    </location>
</feature>
<dbReference type="Proteomes" id="UP000251123">
    <property type="component" value="Unassembled WGS sequence"/>
</dbReference>
<dbReference type="AlphaFoldDB" id="A0A2X1QIQ4"/>
<sequence length="96" mass="10214">MVSCGETTSASSVPSKPITAISSGTRSPAWAIARSAPAARESGNGKHRIGLLVLRQQLLHRPFTGRRAKILRVGHLLIRQTAHVQHAFIAALAQTA</sequence>
<evidence type="ECO:0000313" key="2">
    <source>
        <dbReference type="EMBL" id="SPX56245.1"/>
    </source>
</evidence>
<dbReference type="EMBL" id="UASN01000021">
    <property type="protein sequence ID" value="SPX56245.1"/>
    <property type="molecule type" value="Genomic_DNA"/>
</dbReference>
<evidence type="ECO:0000256" key="1">
    <source>
        <dbReference type="SAM" id="MobiDB-lite"/>
    </source>
</evidence>
<evidence type="ECO:0000313" key="3">
    <source>
        <dbReference type="Proteomes" id="UP000251123"/>
    </source>
</evidence>
<name>A0A2X1QIQ4_KLEPN</name>
<reference evidence="2 3" key="1">
    <citation type="submission" date="2018-06" db="EMBL/GenBank/DDBJ databases">
        <authorList>
            <consortium name="Pathogen Informatics"/>
            <person name="Doyle S."/>
        </authorList>
    </citation>
    <scope>NUCLEOTIDE SEQUENCE [LARGE SCALE GENOMIC DNA]</scope>
    <source>
        <strain evidence="2 3">NCTC9601</strain>
    </source>
</reference>
<protein>
    <submittedName>
        <fullName evidence="2">Uncharacterized protein</fullName>
    </submittedName>
</protein>
<proteinExistence type="predicted"/>
<accession>A0A2X1QIQ4</accession>